<evidence type="ECO:0000313" key="1">
    <source>
        <dbReference type="EMBL" id="KAK7962709.1"/>
    </source>
</evidence>
<proteinExistence type="predicted"/>
<dbReference type="GeneID" id="92072818"/>
<comment type="caution">
    <text evidence="1">The sequence shown here is derived from an EMBL/GenBank/DDBJ whole genome shotgun (WGS) entry which is preliminary data.</text>
</comment>
<organism evidence="1 2">
    <name type="scientific">Apiospora aurea</name>
    <dbReference type="NCBI Taxonomy" id="335848"/>
    <lineage>
        <taxon>Eukaryota</taxon>
        <taxon>Fungi</taxon>
        <taxon>Dikarya</taxon>
        <taxon>Ascomycota</taxon>
        <taxon>Pezizomycotina</taxon>
        <taxon>Sordariomycetes</taxon>
        <taxon>Xylariomycetidae</taxon>
        <taxon>Amphisphaeriales</taxon>
        <taxon>Apiosporaceae</taxon>
        <taxon>Apiospora</taxon>
    </lineage>
</organism>
<reference evidence="1 2" key="1">
    <citation type="submission" date="2023-01" db="EMBL/GenBank/DDBJ databases">
        <title>Analysis of 21 Apiospora genomes using comparative genomics revels a genus with tremendous synthesis potential of carbohydrate active enzymes and secondary metabolites.</title>
        <authorList>
            <person name="Sorensen T."/>
        </authorList>
    </citation>
    <scope>NUCLEOTIDE SEQUENCE [LARGE SCALE GENOMIC DNA]</scope>
    <source>
        <strain evidence="1 2">CBS 24483</strain>
    </source>
</reference>
<protein>
    <submittedName>
        <fullName evidence="1">Uncharacterized protein</fullName>
    </submittedName>
</protein>
<accession>A0ABR1QRX4</accession>
<dbReference type="EMBL" id="JAQQWE010000002">
    <property type="protein sequence ID" value="KAK7962709.1"/>
    <property type="molecule type" value="Genomic_DNA"/>
</dbReference>
<evidence type="ECO:0000313" key="2">
    <source>
        <dbReference type="Proteomes" id="UP001391051"/>
    </source>
</evidence>
<gene>
    <name evidence="1" type="ORF">PG986_003534</name>
</gene>
<name>A0ABR1QRX4_9PEZI</name>
<dbReference type="RefSeq" id="XP_066704820.1">
    <property type="nucleotide sequence ID" value="XM_066839756.1"/>
</dbReference>
<sequence length="74" mass="7876">MVSQHGPDEEREAEHLIFGANARKEGIPLDGHRSNGPICPSSIERHLRSTHQGFLVADTHAVGTGASGFSKCVA</sequence>
<dbReference type="Proteomes" id="UP001391051">
    <property type="component" value="Unassembled WGS sequence"/>
</dbReference>
<keyword evidence="2" id="KW-1185">Reference proteome</keyword>